<dbReference type="Pfam" id="PF00072">
    <property type="entry name" value="Response_reg"/>
    <property type="match status" value="1"/>
</dbReference>
<dbReference type="Gene3D" id="3.30.565.10">
    <property type="entry name" value="Histidine kinase-like ATPase, C-terminal domain"/>
    <property type="match status" value="1"/>
</dbReference>
<dbReference type="Pfam" id="PF20973">
    <property type="entry name" value="VUPS"/>
    <property type="match status" value="1"/>
</dbReference>
<dbReference type="InterPro" id="IPR004358">
    <property type="entry name" value="Sig_transdc_His_kin-like_C"/>
</dbReference>
<dbReference type="InterPro" id="IPR011006">
    <property type="entry name" value="CheY-like_superfamily"/>
</dbReference>
<dbReference type="PROSITE" id="PS50109">
    <property type="entry name" value="HIS_KIN"/>
    <property type="match status" value="1"/>
</dbReference>
<dbReference type="EMBL" id="CP042905">
    <property type="protein sequence ID" value="QEE14403.2"/>
    <property type="molecule type" value="Genomic_DNA"/>
</dbReference>
<dbReference type="Gene3D" id="3.40.50.2300">
    <property type="match status" value="1"/>
</dbReference>
<protein>
    <submittedName>
        <fullName evidence="1">ATP-binding protein</fullName>
    </submittedName>
</protein>
<keyword evidence="2" id="KW-1185">Reference proteome</keyword>
<dbReference type="InterPro" id="IPR005467">
    <property type="entry name" value="His_kinase_dom"/>
</dbReference>
<dbReference type="SUPFAM" id="SSF52172">
    <property type="entry name" value="CheY-like"/>
    <property type="match status" value="1"/>
</dbReference>
<evidence type="ECO:0000313" key="1">
    <source>
        <dbReference type="EMBL" id="QEE14403.2"/>
    </source>
</evidence>
<dbReference type="InterPro" id="IPR048533">
    <property type="entry name" value="VUPS"/>
</dbReference>
<dbReference type="AlphaFoldDB" id="A0A5B9D5Z6"/>
<dbReference type="InterPro" id="IPR003594">
    <property type="entry name" value="HATPase_dom"/>
</dbReference>
<dbReference type="PROSITE" id="PS50110">
    <property type="entry name" value="RESPONSE_REGULATORY"/>
    <property type="match status" value="1"/>
</dbReference>
<dbReference type="GO" id="GO:0016301">
    <property type="term" value="F:kinase activity"/>
    <property type="evidence" value="ECO:0007669"/>
    <property type="project" value="UniProtKB-KW"/>
</dbReference>
<keyword evidence="1" id="KW-0547">Nucleotide-binding</keyword>
<dbReference type="CDD" id="cd00156">
    <property type="entry name" value="REC"/>
    <property type="match status" value="1"/>
</dbReference>
<dbReference type="Pfam" id="PF02518">
    <property type="entry name" value="HATPase_c"/>
    <property type="match status" value="1"/>
</dbReference>
<reference evidence="1 2" key="2">
    <citation type="journal article" date="2024" name="Int. J. Syst. Evol. Microbiol.">
        <title>Promethearchaeum syntrophicum gen. nov., sp. nov., an anaerobic, obligately syntrophic archaeon, the first isolate of the lineage 'Asgard' archaea, and proposal of the new archaeal phylum Promethearchaeota phyl. nov. and kingdom Promethearchaeati regn. nov.</title>
        <authorList>
            <person name="Imachi H."/>
            <person name="Nobu M.K."/>
            <person name="Kato S."/>
            <person name="Takaki Y."/>
            <person name="Miyazaki M."/>
            <person name="Miyata M."/>
            <person name="Ogawara M."/>
            <person name="Saito Y."/>
            <person name="Sakai S."/>
            <person name="Tahara Y.O."/>
            <person name="Takano Y."/>
            <person name="Tasumi E."/>
            <person name="Uematsu K."/>
            <person name="Yoshimura T."/>
            <person name="Itoh T."/>
            <person name="Ohkuma M."/>
            <person name="Takai K."/>
        </authorList>
    </citation>
    <scope>NUCLEOTIDE SEQUENCE [LARGE SCALE GENOMIC DNA]</scope>
    <source>
        <strain evidence="1 2">MK-D1</strain>
    </source>
</reference>
<dbReference type="GO" id="GO:0000160">
    <property type="term" value="P:phosphorelay signal transduction system"/>
    <property type="evidence" value="ECO:0007669"/>
    <property type="project" value="InterPro"/>
</dbReference>
<accession>A0A5B9D5Z6</accession>
<organism evidence="1 2">
    <name type="scientific">Promethearchaeum syntrophicum</name>
    <dbReference type="NCBI Taxonomy" id="2594042"/>
    <lineage>
        <taxon>Archaea</taxon>
        <taxon>Promethearchaeati</taxon>
        <taxon>Promethearchaeota</taxon>
        <taxon>Promethearchaeia</taxon>
        <taxon>Promethearchaeales</taxon>
        <taxon>Promethearchaeaceae</taxon>
        <taxon>Promethearchaeum</taxon>
    </lineage>
</organism>
<dbReference type="Gene3D" id="1.10.287.130">
    <property type="match status" value="1"/>
</dbReference>
<proteinExistence type="predicted"/>
<dbReference type="PANTHER" id="PTHR43065">
    <property type="entry name" value="SENSOR HISTIDINE KINASE"/>
    <property type="match status" value="1"/>
</dbReference>
<dbReference type="Proteomes" id="UP000321408">
    <property type="component" value="Chromosome"/>
</dbReference>
<dbReference type="PANTHER" id="PTHR43065:SF42">
    <property type="entry name" value="TWO-COMPONENT SENSOR PPRA"/>
    <property type="match status" value="1"/>
</dbReference>
<dbReference type="InterPro" id="IPR036890">
    <property type="entry name" value="HATPase_C_sf"/>
</dbReference>
<gene>
    <name evidence="1" type="ORF">DSAG12_00216</name>
</gene>
<dbReference type="SMART" id="SM00448">
    <property type="entry name" value="REC"/>
    <property type="match status" value="1"/>
</dbReference>
<name>A0A5B9D5Z6_9ARCH</name>
<reference evidence="1 2" key="1">
    <citation type="journal article" date="2020" name="Nature">
        <title>Isolation of an archaeon at the prokaryote-eukaryote interface.</title>
        <authorList>
            <person name="Imachi H."/>
            <person name="Nobu M.K."/>
            <person name="Nakahara N."/>
            <person name="Morono Y."/>
            <person name="Ogawara M."/>
            <person name="Takaki Y."/>
            <person name="Takano Y."/>
            <person name="Uematsu K."/>
            <person name="Ikuta T."/>
            <person name="Ito M."/>
            <person name="Matsui Y."/>
            <person name="Miyazaki M."/>
            <person name="Murata K."/>
            <person name="Saito Y."/>
            <person name="Sakai S."/>
            <person name="Song C."/>
            <person name="Tasumi E."/>
            <person name="Yamanaka Y."/>
            <person name="Yamaguchi T."/>
            <person name="Kamagata Y."/>
            <person name="Tamaki H."/>
            <person name="Takai K."/>
        </authorList>
    </citation>
    <scope>NUCLEOTIDE SEQUENCE [LARGE SCALE GENOMIC DNA]</scope>
    <source>
        <strain evidence="1 2">MK-D1</strain>
    </source>
</reference>
<sequence length="637" mass="72195">MIKAQKSIRLSFFYIFTGMLFTFSNILGAMYSISLPNGILLSGGSIAYCALIMNVLLIVITERNPRIIRYIIFFDVILSIFFFVFYKFLVYLIENEFVVSIFEFSSSIFSTTSLIVIVGAVLFIIELLFMVFAFEFVKKKIKNTLAISVIYIAIYILLLIFDGFVFPLIAFPLEPSLQELMSHGTIGKLLLGTGFSIPIIIFMVIFREKIVKYYNQPLSVGEILLLPRKKLIDELERQKTAREASELNLQKLESIGILAGGLGHDYNNILGVILLNASLIQEELKSSDPENGEISRIQTYITEALENIALSVENGKALSKQLLLFAKLKKPNKKECEVHTLIKNVSKLALSGSQVSFKIHKLTEKVNWILDESQIFQVILNLLINSKQAMPKGGQISIYIEEINPKSLGKQFFKHPPNIKKEYLKIIVKDQGIGIPKEDLKRIFDPYFTTKANGKGLGLSVSHSIIHNHNGFLHVESTENKGTIIGIYLPKLKNTLKQQEHINKIQFEANPLNILVMDDEKQIGVILKKILEKENHSVNLCKNGDECLKLFEKSLGSAHEFDLIILDLTIKNGLGGLDTIKQLKKMKTSIKVIAMSGYHDSDIIKNPKKYEFVGSIQKPFNYKDIQEKIRKVYNNEK</sequence>
<dbReference type="PRINTS" id="PR00344">
    <property type="entry name" value="BCTRLSENSOR"/>
</dbReference>
<evidence type="ECO:0000313" key="2">
    <source>
        <dbReference type="Proteomes" id="UP000321408"/>
    </source>
</evidence>
<dbReference type="KEGG" id="psyt:DSAG12_00216"/>
<dbReference type="InterPro" id="IPR001789">
    <property type="entry name" value="Sig_transdc_resp-reg_receiver"/>
</dbReference>
<keyword evidence="1" id="KW-0067">ATP-binding</keyword>
<dbReference type="SUPFAM" id="SSF55874">
    <property type="entry name" value="ATPase domain of HSP90 chaperone/DNA topoisomerase II/histidine kinase"/>
    <property type="match status" value="1"/>
</dbReference>
<dbReference type="SMART" id="SM00387">
    <property type="entry name" value="HATPase_c"/>
    <property type="match status" value="1"/>
</dbReference>